<protein>
    <submittedName>
        <fullName evidence="2">Uncharacterized protein</fullName>
    </submittedName>
</protein>
<dbReference type="RefSeq" id="WP_394828966.1">
    <property type="nucleotide sequence ID" value="NZ_CP089984.1"/>
</dbReference>
<proteinExistence type="predicted"/>
<organism evidence="2 3">
    <name type="scientific">Pendulispora albinea</name>
    <dbReference type="NCBI Taxonomy" id="2741071"/>
    <lineage>
        <taxon>Bacteria</taxon>
        <taxon>Pseudomonadati</taxon>
        <taxon>Myxococcota</taxon>
        <taxon>Myxococcia</taxon>
        <taxon>Myxococcales</taxon>
        <taxon>Sorangiineae</taxon>
        <taxon>Pendulisporaceae</taxon>
        <taxon>Pendulispora</taxon>
    </lineage>
</organism>
<gene>
    <name evidence="2" type="ORF">LZC94_19210</name>
</gene>
<name>A0ABZ2MA17_9BACT</name>
<dbReference type="Proteomes" id="UP001370348">
    <property type="component" value="Chromosome"/>
</dbReference>
<evidence type="ECO:0000256" key="1">
    <source>
        <dbReference type="SAM" id="Coils"/>
    </source>
</evidence>
<keyword evidence="3" id="KW-1185">Reference proteome</keyword>
<evidence type="ECO:0000313" key="2">
    <source>
        <dbReference type="EMBL" id="WXB19346.1"/>
    </source>
</evidence>
<feature type="coiled-coil region" evidence="1">
    <location>
        <begin position="98"/>
        <end position="125"/>
    </location>
</feature>
<keyword evidence="1" id="KW-0175">Coiled coil</keyword>
<evidence type="ECO:0000313" key="3">
    <source>
        <dbReference type="Proteomes" id="UP001370348"/>
    </source>
</evidence>
<sequence length="193" mass="21666">MFLFLRIERLGEHLGSLKVLIDNYQRNDPKFIAAALAWLTAAEKVMSELRLPEGSEMSSLRSRILRVPDAATGDEARARSAVRRAQNVAANESLERAEVVLRQIVVDAEQRLERFEEKLAEGMTDAIVAGAIPPRQAVWMDWLRQVWQCLVQFQETRALTTYLAASLSGPDRLFILDRVLARLSDKGNAPPPA</sequence>
<reference evidence="2 3" key="1">
    <citation type="submission" date="2021-12" db="EMBL/GenBank/DDBJ databases">
        <title>Discovery of the Pendulisporaceae a myxobacterial family with distinct sporulation behavior and unique specialized metabolism.</title>
        <authorList>
            <person name="Garcia R."/>
            <person name="Popoff A."/>
            <person name="Bader C.D."/>
            <person name="Loehr J."/>
            <person name="Walesch S."/>
            <person name="Walt C."/>
            <person name="Boldt J."/>
            <person name="Bunk B."/>
            <person name="Haeckl F.J.F.P.J."/>
            <person name="Gunesch A.P."/>
            <person name="Birkelbach J."/>
            <person name="Nuebel U."/>
            <person name="Pietschmann T."/>
            <person name="Bach T."/>
            <person name="Mueller R."/>
        </authorList>
    </citation>
    <scope>NUCLEOTIDE SEQUENCE [LARGE SCALE GENOMIC DNA]</scope>
    <source>
        <strain evidence="2 3">MSr11954</strain>
    </source>
</reference>
<dbReference type="EMBL" id="CP089984">
    <property type="protein sequence ID" value="WXB19346.1"/>
    <property type="molecule type" value="Genomic_DNA"/>
</dbReference>
<accession>A0ABZ2MA17</accession>